<keyword evidence="3" id="KW-1003">Cell membrane</keyword>
<evidence type="ECO:0000256" key="5">
    <source>
        <dbReference type="ARBA" id="ARBA00022989"/>
    </source>
</evidence>
<evidence type="ECO:0000256" key="6">
    <source>
        <dbReference type="ARBA" id="ARBA00023136"/>
    </source>
</evidence>
<proteinExistence type="inferred from homology"/>
<evidence type="ECO:0000259" key="8">
    <source>
        <dbReference type="Pfam" id="PF09335"/>
    </source>
</evidence>
<dbReference type="AlphaFoldDB" id="A0A2K4ZH34"/>
<dbReference type="PANTHER" id="PTHR42709:SF6">
    <property type="entry name" value="UNDECAPRENYL PHOSPHATE TRANSPORTER A"/>
    <property type="match status" value="1"/>
</dbReference>
<dbReference type="RefSeq" id="WP_103239831.1">
    <property type="nucleotide sequence ID" value="NZ_CANRXC010000006.1"/>
</dbReference>
<feature type="domain" description="VTT" evidence="8">
    <location>
        <begin position="35"/>
        <end position="158"/>
    </location>
</feature>
<dbReference type="InterPro" id="IPR051311">
    <property type="entry name" value="DedA_domain"/>
</dbReference>
<evidence type="ECO:0000256" key="1">
    <source>
        <dbReference type="ARBA" id="ARBA00004651"/>
    </source>
</evidence>
<protein>
    <recommendedName>
        <fullName evidence="8">VTT domain-containing protein</fullName>
    </recommendedName>
</protein>
<evidence type="ECO:0000313" key="9">
    <source>
        <dbReference type="EMBL" id="SOY29754.1"/>
    </source>
</evidence>
<feature type="transmembrane region" description="Helical" evidence="7">
    <location>
        <begin position="52"/>
        <end position="73"/>
    </location>
</feature>
<gene>
    <name evidence="9" type="ORF">AMURIS_02475</name>
</gene>
<dbReference type="Pfam" id="PF09335">
    <property type="entry name" value="VTT_dom"/>
    <property type="match status" value="1"/>
</dbReference>
<reference evidence="9 10" key="1">
    <citation type="submission" date="2018-01" db="EMBL/GenBank/DDBJ databases">
        <authorList>
            <person name="Gaut B.S."/>
            <person name="Morton B.R."/>
            <person name="Clegg M.T."/>
            <person name="Duvall M.R."/>
        </authorList>
    </citation>
    <scope>NUCLEOTIDE SEQUENCE [LARGE SCALE GENOMIC DNA]</scope>
    <source>
        <strain evidence="9">GP69</strain>
    </source>
</reference>
<feature type="transmembrane region" description="Helical" evidence="7">
    <location>
        <begin position="12"/>
        <end position="32"/>
    </location>
</feature>
<dbReference type="PANTHER" id="PTHR42709">
    <property type="entry name" value="ALKALINE PHOSPHATASE LIKE PROTEIN"/>
    <property type="match status" value="1"/>
</dbReference>
<accession>A0A2K4ZH34</accession>
<feature type="transmembrane region" description="Helical" evidence="7">
    <location>
        <begin position="112"/>
        <end position="132"/>
    </location>
</feature>
<dbReference type="OrthoDB" id="9813426at2"/>
<organism evidence="9 10">
    <name type="scientific">Acetatifactor muris</name>
    <dbReference type="NCBI Taxonomy" id="879566"/>
    <lineage>
        <taxon>Bacteria</taxon>
        <taxon>Bacillati</taxon>
        <taxon>Bacillota</taxon>
        <taxon>Clostridia</taxon>
        <taxon>Lachnospirales</taxon>
        <taxon>Lachnospiraceae</taxon>
        <taxon>Acetatifactor</taxon>
    </lineage>
</organism>
<dbReference type="InterPro" id="IPR032816">
    <property type="entry name" value="VTT_dom"/>
</dbReference>
<evidence type="ECO:0000256" key="3">
    <source>
        <dbReference type="ARBA" id="ARBA00022475"/>
    </source>
</evidence>
<dbReference type="EMBL" id="OFSM01000011">
    <property type="protein sequence ID" value="SOY29754.1"/>
    <property type="molecule type" value="Genomic_DNA"/>
</dbReference>
<keyword evidence="6 7" id="KW-0472">Membrane</keyword>
<dbReference type="GO" id="GO:0005886">
    <property type="term" value="C:plasma membrane"/>
    <property type="evidence" value="ECO:0007669"/>
    <property type="project" value="UniProtKB-SubCell"/>
</dbReference>
<evidence type="ECO:0000256" key="2">
    <source>
        <dbReference type="ARBA" id="ARBA00010792"/>
    </source>
</evidence>
<feature type="transmembrane region" description="Helical" evidence="7">
    <location>
        <begin position="138"/>
        <end position="159"/>
    </location>
</feature>
<comment type="subcellular location">
    <subcellularLocation>
        <location evidence="1">Cell membrane</location>
        <topology evidence="1">Multi-pass membrane protein</topology>
    </subcellularLocation>
</comment>
<evidence type="ECO:0000256" key="4">
    <source>
        <dbReference type="ARBA" id="ARBA00022692"/>
    </source>
</evidence>
<evidence type="ECO:0000256" key="7">
    <source>
        <dbReference type="SAM" id="Phobius"/>
    </source>
</evidence>
<keyword evidence="4 7" id="KW-0812">Transmembrane</keyword>
<keyword evidence="5 7" id="KW-1133">Transmembrane helix</keyword>
<dbReference type="Proteomes" id="UP000236311">
    <property type="component" value="Unassembled WGS sequence"/>
</dbReference>
<name>A0A2K4ZH34_9FIRM</name>
<evidence type="ECO:0000313" key="10">
    <source>
        <dbReference type="Proteomes" id="UP000236311"/>
    </source>
</evidence>
<keyword evidence="10" id="KW-1185">Reference proteome</keyword>
<comment type="similarity">
    <text evidence="2">Belongs to the DedA family.</text>
</comment>
<sequence length="171" mass="18993">MDLSSLTYYFTRYGAVAIFIIVLLEYLNLPGFPAGIIMPLSGVMAARGNIHFFWVMVISVAAGLLGSLILYVLGRKGGDLFLKAYVRKFPKQKEVLEKNLEWIRKKGCMGVFLGKLIPMIRTIVSIPAGVIRMDLMKYIISSTCGIIIWNFVFVGAGYVMGDQIFQLLGAV</sequence>